<dbReference type="Proteomes" id="UP000324897">
    <property type="component" value="Unassembled WGS sequence"/>
</dbReference>
<dbReference type="InterPro" id="IPR006734">
    <property type="entry name" value="PLATZ"/>
</dbReference>
<evidence type="ECO:0000313" key="2">
    <source>
        <dbReference type="Proteomes" id="UP000324897"/>
    </source>
</evidence>
<gene>
    <name evidence="1" type="ORF">EJB05_15643</name>
</gene>
<evidence type="ECO:0000313" key="1">
    <source>
        <dbReference type="EMBL" id="TVU33832.1"/>
    </source>
</evidence>
<dbReference type="Gramene" id="TVU33832">
    <property type="protein sequence ID" value="TVU33832"/>
    <property type="gene ID" value="EJB05_15643"/>
</dbReference>
<dbReference type="PANTHER" id="PTHR31065:SF7">
    <property type="entry name" value="OS01G0517800 PROTEIN"/>
    <property type="match status" value="1"/>
</dbReference>
<proteinExistence type="predicted"/>
<dbReference type="PANTHER" id="PTHR31065">
    <property type="entry name" value="PLATZ TRANSCRIPTION FACTOR FAMILY PROTEIN"/>
    <property type="match status" value="1"/>
</dbReference>
<name>A0A5J9VC13_9POAL</name>
<protein>
    <recommendedName>
        <fullName evidence="3">B box-type domain-containing protein</fullName>
    </recommendedName>
</protein>
<accession>A0A5J9VC13</accession>
<dbReference type="OrthoDB" id="1908108at2759"/>
<feature type="non-terminal residue" evidence="1">
    <location>
        <position position="1"/>
    </location>
</feature>
<dbReference type="Pfam" id="PF04640">
    <property type="entry name" value="PLATZ"/>
    <property type="match status" value="1"/>
</dbReference>
<sequence>MKRVITHNQTKEPIPFVMLSKLLMMRKEMAPSWLELLLVTQFFSTCTNHLRSSRNECNLFCIDCEEQLVAFCYYCKSRHHSTHRVIQIRRSSYHDVVRASEVEDILDISNVQTYVINGAKVVFLNERPQVRGCGASVGKALSSSSP</sequence>
<keyword evidence="2" id="KW-1185">Reference proteome</keyword>
<dbReference type="EMBL" id="RWGY01000009">
    <property type="protein sequence ID" value="TVU33832.1"/>
    <property type="molecule type" value="Genomic_DNA"/>
</dbReference>
<reference evidence="1 2" key="1">
    <citation type="journal article" date="2019" name="Sci. Rep.">
        <title>A high-quality genome of Eragrostis curvula grass provides insights into Poaceae evolution and supports new strategies to enhance forage quality.</title>
        <authorList>
            <person name="Carballo J."/>
            <person name="Santos B.A.C.M."/>
            <person name="Zappacosta D."/>
            <person name="Garbus I."/>
            <person name="Selva J.P."/>
            <person name="Gallo C.A."/>
            <person name="Diaz A."/>
            <person name="Albertini E."/>
            <person name="Caccamo M."/>
            <person name="Echenique V."/>
        </authorList>
    </citation>
    <scope>NUCLEOTIDE SEQUENCE [LARGE SCALE GENOMIC DNA]</scope>
    <source>
        <strain evidence="2">cv. Victoria</strain>
        <tissue evidence="1">Leaf</tissue>
    </source>
</reference>
<comment type="caution">
    <text evidence="1">The sequence shown here is derived from an EMBL/GenBank/DDBJ whole genome shotgun (WGS) entry which is preliminary data.</text>
</comment>
<evidence type="ECO:0008006" key="3">
    <source>
        <dbReference type="Google" id="ProtNLM"/>
    </source>
</evidence>
<dbReference type="AlphaFoldDB" id="A0A5J9VC13"/>
<organism evidence="1 2">
    <name type="scientific">Eragrostis curvula</name>
    <name type="common">weeping love grass</name>
    <dbReference type="NCBI Taxonomy" id="38414"/>
    <lineage>
        <taxon>Eukaryota</taxon>
        <taxon>Viridiplantae</taxon>
        <taxon>Streptophyta</taxon>
        <taxon>Embryophyta</taxon>
        <taxon>Tracheophyta</taxon>
        <taxon>Spermatophyta</taxon>
        <taxon>Magnoliopsida</taxon>
        <taxon>Liliopsida</taxon>
        <taxon>Poales</taxon>
        <taxon>Poaceae</taxon>
        <taxon>PACMAD clade</taxon>
        <taxon>Chloridoideae</taxon>
        <taxon>Eragrostideae</taxon>
        <taxon>Eragrostidinae</taxon>
        <taxon>Eragrostis</taxon>
    </lineage>
</organism>